<evidence type="ECO:0000313" key="3">
    <source>
        <dbReference type="Proteomes" id="UP001237642"/>
    </source>
</evidence>
<sequence length="390" mass="44394">MHVGRLNSLNQSSYRGCENNYSQPAVTPHRSYKSVVAKEDNLSTSRPAGAISDEEEENDDDTDSNENDDIYDSDECDTDESQKSHETRKKNRLLKDFFGNLDKMNLDEIKKLHCPACQSGPGAITWNTLLEQDDDGKWLGMGNAELLEYFSAFEALSKHFEDEGIGQEAWDRCRDKFIPGGQRQLYGYMARKRDLDSFNQHANGKPLQKFEMRSYQEVVISQLKQMSKDNHLLLWNTNKVEKLKKELEVLKGSYEGVAKKMRKVSAENDILRQRTRLYHKQKINEEDTIKLLLSGNFVYGVSTTDDDLSREIIIVPARAVLVVYYLNLANEFAFLTSVLLSSLWSANRIEIGTTSILSQQKDICGYICGREEQIAKGSGTEDVRVEEAAV</sequence>
<dbReference type="PANTHER" id="PTHR46602:SF1">
    <property type="entry name" value="PROTEIN SUPPRESSOR OF GENE SILENCING 3"/>
    <property type="match status" value="1"/>
</dbReference>
<organism evidence="2 3">
    <name type="scientific">Heracleum sosnowskyi</name>
    <dbReference type="NCBI Taxonomy" id="360622"/>
    <lineage>
        <taxon>Eukaryota</taxon>
        <taxon>Viridiplantae</taxon>
        <taxon>Streptophyta</taxon>
        <taxon>Embryophyta</taxon>
        <taxon>Tracheophyta</taxon>
        <taxon>Spermatophyta</taxon>
        <taxon>Magnoliopsida</taxon>
        <taxon>eudicotyledons</taxon>
        <taxon>Gunneridae</taxon>
        <taxon>Pentapetalae</taxon>
        <taxon>asterids</taxon>
        <taxon>campanulids</taxon>
        <taxon>Apiales</taxon>
        <taxon>Apiaceae</taxon>
        <taxon>Apioideae</taxon>
        <taxon>apioid superclade</taxon>
        <taxon>Tordylieae</taxon>
        <taxon>Tordyliinae</taxon>
        <taxon>Heracleum</taxon>
    </lineage>
</organism>
<dbReference type="AlphaFoldDB" id="A0AAD8IXK1"/>
<name>A0AAD8IXK1_9APIA</name>
<dbReference type="GO" id="GO:0031047">
    <property type="term" value="P:regulatory ncRNA-mediated gene silencing"/>
    <property type="evidence" value="ECO:0007669"/>
    <property type="project" value="InterPro"/>
</dbReference>
<feature type="compositionally biased region" description="Acidic residues" evidence="1">
    <location>
        <begin position="52"/>
        <end position="79"/>
    </location>
</feature>
<dbReference type="InterPro" id="IPR038588">
    <property type="entry name" value="XS_domain_sf"/>
</dbReference>
<protein>
    <recommendedName>
        <fullName evidence="4">XS domain-containing protein</fullName>
    </recommendedName>
</protein>
<dbReference type="Gene3D" id="3.30.70.2890">
    <property type="entry name" value="XS domain"/>
    <property type="match status" value="1"/>
</dbReference>
<keyword evidence="3" id="KW-1185">Reference proteome</keyword>
<reference evidence="2" key="2">
    <citation type="submission" date="2023-05" db="EMBL/GenBank/DDBJ databases">
        <authorList>
            <person name="Schelkunov M.I."/>
        </authorList>
    </citation>
    <scope>NUCLEOTIDE SEQUENCE</scope>
    <source>
        <strain evidence="2">Hsosn_3</strain>
        <tissue evidence="2">Leaf</tissue>
    </source>
</reference>
<dbReference type="PANTHER" id="PTHR46602">
    <property type="entry name" value="PROTEIN SUPPRESSOR OF GENE SILENCING 3"/>
    <property type="match status" value="1"/>
</dbReference>
<dbReference type="EMBL" id="JAUIZM010000003">
    <property type="protein sequence ID" value="KAK1393128.1"/>
    <property type="molecule type" value="Genomic_DNA"/>
</dbReference>
<reference evidence="2" key="1">
    <citation type="submission" date="2023-02" db="EMBL/GenBank/DDBJ databases">
        <title>Genome of toxic invasive species Heracleum sosnowskyi carries increased number of genes despite the absence of recent whole-genome duplications.</title>
        <authorList>
            <person name="Schelkunov M."/>
            <person name="Shtratnikova V."/>
            <person name="Makarenko M."/>
            <person name="Klepikova A."/>
            <person name="Omelchenko D."/>
            <person name="Novikova G."/>
            <person name="Obukhova E."/>
            <person name="Bogdanov V."/>
            <person name="Penin A."/>
            <person name="Logacheva M."/>
        </authorList>
    </citation>
    <scope>NUCLEOTIDE SEQUENCE</scope>
    <source>
        <strain evidence="2">Hsosn_3</strain>
        <tissue evidence="2">Leaf</tissue>
    </source>
</reference>
<dbReference type="GO" id="GO:0051607">
    <property type="term" value="P:defense response to virus"/>
    <property type="evidence" value="ECO:0007669"/>
    <property type="project" value="InterPro"/>
</dbReference>
<accession>A0AAD8IXK1</accession>
<dbReference type="Proteomes" id="UP001237642">
    <property type="component" value="Unassembled WGS sequence"/>
</dbReference>
<evidence type="ECO:0008006" key="4">
    <source>
        <dbReference type="Google" id="ProtNLM"/>
    </source>
</evidence>
<gene>
    <name evidence="2" type="ORF">POM88_012184</name>
</gene>
<proteinExistence type="predicted"/>
<comment type="caution">
    <text evidence="2">The sequence shown here is derived from an EMBL/GenBank/DDBJ whole genome shotgun (WGS) entry which is preliminary data.</text>
</comment>
<evidence type="ECO:0000256" key="1">
    <source>
        <dbReference type="SAM" id="MobiDB-lite"/>
    </source>
</evidence>
<feature type="region of interest" description="Disordered" evidence="1">
    <location>
        <begin position="1"/>
        <end position="88"/>
    </location>
</feature>
<dbReference type="InterPro" id="IPR044287">
    <property type="entry name" value="SGS3"/>
</dbReference>
<feature type="compositionally biased region" description="Polar residues" evidence="1">
    <location>
        <begin position="7"/>
        <end position="25"/>
    </location>
</feature>
<evidence type="ECO:0000313" key="2">
    <source>
        <dbReference type="EMBL" id="KAK1393128.1"/>
    </source>
</evidence>